<dbReference type="EMBL" id="JARKIB010000033">
    <property type="protein sequence ID" value="KAJ7762187.1"/>
    <property type="molecule type" value="Genomic_DNA"/>
</dbReference>
<gene>
    <name evidence="1" type="ORF">B0H16DRAFT_1719225</name>
</gene>
<organism evidence="1 2">
    <name type="scientific">Mycena metata</name>
    <dbReference type="NCBI Taxonomy" id="1033252"/>
    <lineage>
        <taxon>Eukaryota</taxon>
        <taxon>Fungi</taxon>
        <taxon>Dikarya</taxon>
        <taxon>Basidiomycota</taxon>
        <taxon>Agaricomycotina</taxon>
        <taxon>Agaricomycetes</taxon>
        <taxon>Agaricomycetidae</taxon>
        <taxon>Agaricales</taxon>
        <taxon>Marasmiineae</taxon>
        <taxon>Mycenaceae</taxon>
        <taxon>Mycena</taxon>
    </lineage>
</organism>
<accession>A0AAD7JCU0</accession>
<evidence type="ECO:0000313" key="1">
    <source>
        <dbReference type="EMBL" id="KAJ7762187.1"/>
    </source>
</evidence>
<evidence type="ECO:0000313" key="2">
    <source>
        <dbReference type="Proteomes" id="UP001215598"/>
    </source>
</evidence>
<dbReference type="AlphaFoldDB" id="A0AAD7JCU0"/>
<keyword evidence="2" id="KW-1185">Reference proteome</keyword>
<protein>
    <submittedName>
        <fullName evidence="1">Uncharacterized protein</fullName>
    </submittedName>
</protein>
<reference evidence="1" key="1">
    <citation type="submission" date="2023-03" db="EMBL/GenBank/DDBJ databases">
        <title>Massive genome expansion in bonnet fungi (Mycena s.s.) driven by repeated elements and novel gene families across ecological guilds.</title>
        <authorList>
            <consortium name="Lawrence Berkeley National Laboratory"/>
            <person name="Harder C.B."/>
            <person name="Miyauchi S."/>
            <person name="Viragh M."/>
            <person name="Kuo A."/>
            <person name="Thoen E."/>
            <person name="Andreopoulos B."/>
            <person name="Lu D."/>
            <person name="Skrede I."/>
            <person name="Drula E."/>
            <person name="Henrissat B."/>
            <person name="Morin E."/>
            <person name="Kohler A."/>
            <person name="Barry K."/>
            <person name="LaButti K."/>
            <person name="Morin E."/>
            <person name="Salamov A."/>
            <person name="Lipzen A."/>
            <person name="Mereny Z."/>
            <person name="Hegedus B."/>
            <person name="Baldrian P."/>
            <person name="Stursova M."/>
            <person name="Weitz H."/>
            <person name="Taylor A."/>
            <person name="Grigoriev I.V."/>
            <person name="Nagy L.G."/>
            <person name="Martin F."/>
            <person name="Kauserud H."/>
        </authorList>
    </citation>
    <scope>NUCLEOTIDE SEQUENCE</scope>
    <source>
        <strain evidence="1">CBHHK182m</strain>
    </source>
</reference>
<name>A0AAD7JCU0_9AGAR</name>
<proteinExistence type="predicted"/>
<comment type="caution">
    <text evidence="1">The sequence shown here is derived from an EMBL/GenBank/DDBJ whole genome shotgun (WGS) entry which is preliminary data.</text>
</comment>
<dbReference type="Proteomes" id="UP001215598">
    <property type="component" value="Unassembled WGS sequence"/>
</dbReference>
<sequence length="69" mass="7404">MSSFISLVNAQKAVFIVRLAHAVAIPSISGNPVYRPGSKTYNIPNVVAEFHNLGSGFIVVTPAEFTLED</sequence>